<dbReference type="RefSeq" id="WP_339585621.1">
    <property type="nucleotide sequence ID" value="NZ_JBBHJZ010000001.1"/>
</dbReference>
<sequence length="133" mass="13449">MTAGWAPLPTSGFSAAIGKTWMKGEAGNRVVGLAAHDGIVNDYGAVVHGGALMTFADIALGMGAADAITGHSYVTVQLQYSFAGGVAKGALITCEPELVRKTSSLAFVRGLIKADGAVVGSADGIFKALGPRR</sequence>
<dbReference type="GO" id="GO:0016787">
    <property type="term" value="F:hydrolase activity"/>
    <property type="evidence" value="ECO:0007669"/>
    <property type="project" value="UniProtKB-KW"/>
</dbReference>
<keyword evidence="3" id="KW-1185">Reference proteome</keyword>
<dbReference type="CDD" id="cd03443">
    <property type="entry name" value="PaaI_thioesterase"/>
    <property type="match status" value="1"/>
</dbReference>
<evidence type="ECO:0000313" key="3">
    <source>
        <dbReference type="Proteomes" id="UP001361239"/>
    </source>
</evidence>
<organism evidence="2 3">
    <name type="scientific">Novosphingobium anseongense</name>
    <dbReference type="NCBI Taxonomy" id="3133436"/>
    <lineage>
        <taxon>Bacteria</taxon>
        <taxon>Pseudomonadati</taxon>
        <taxon>Pseudomonadota</taxon>
        <taxon>Alphaproteobacteria</taxon>
        <taxon>Sphingomonadales</taxon>
        <taxon>Sphingomonadaceae</taxon>
        <taxon>Novosphingobium</taxon>
    </lineage>
</organism>
<dbReference type="InterPro" id="IPR029069">
    <property type="entry name" value="HotDog_dom_sf"/>
</dbReference>
<dbReference type="Proteomes" id="UP001361239">
    <property type="component" value="Unassembled WGS sequence"/>
</dbReference>
<reference evidence="2 3" key="1">
    <citation type="submission" date="2024-03" db="EMBL/GenBank/DDBJ databases">
        <authorList>
            <person name="Jo J.-H."/>
        </authorList>
    </citation>
    <scope>NUCLEOTIDE SEQUENCE [LARGE SCALE GENOMIC DNA]</scope>
    <source>
        <strain evidence="2 3">PS1R-30</strain>
    </source>
</reference>
<dbReference type="EMBL" id="JBBHJZ010000001">
    <property type="protein sequence ID" value="MEJ5975689.1"/>
    <property type="molecule type" value="Genomic_DNA"/>
</dbReference>
<dbReference type="Pfam" id="PF03061">
    <property type="entry name" value="4HBT"/>
    <property type="match status" value="1"/>
</dbReference>
<gene>
    <name evidence="2" type="ORF">WG901_03520</name>
</gene>
<protein>
    <submittedName>
        <fullName evidence="2">PaaI family thioesterase</fullName>
        <ecNumber evidence="2">3.1.2.-</ecNumber>
    </submittedName>
</protein>
<keyword evidence="2" id="KW-0378">Hydrolase</keyword>
<dbReference type="SUPFAM" id="SSF54637">
    <property type="entry name" value="Thioesterase/thiol ester dehydrase-isomerase"/>
    <property type="match status" value="1"/>
</dbReference>
<evidence type="ECO:0000259" key="1">
    <source>
        <dbReference type="Pfam" id="PF03061"/>
    </source>
</evidence>
<proteinExistence type="predicted"/>
<accession>A0ABU8RRK1</accession>
<dbReference type="EC" id="3.1.2.-" evidence="2"/>
<comment type="caution">
    <text evidence="2">The sequence shown here is derived from an EMBL/GenBank/DDBJ whole genome shotgun (WGS) entry which is preliminary data.</text>
</comment>
<dbReference type="InterPro" id="IPR006683">
    <property type="entry name" value="Thioestr_dom"/>
</dbReference>
<dbReference type="Gene3D" id="3.10.129.10">
    <property type="entry name" value="Hotdog Thioesterase"/>
    <property type="match status" value="1"/>
</dbReference>
<name>A0ABU8RRK1_9SPHN</name>
<feature type="domain" description="Thioesterase" evidence="1">
    <location>
        <begin position="46"/>
        <end position="116"/>
    </location>
</feature>
<evidence type="ECO:0000313" key="2">
    <source>
        <dbReference type="EMBL" id="MEJ5975689.1"/>
    </source>
</evidence>